<accession>A0A1D1XGY0</accession>
<organism evidence="1">
    <name type="scientific">Anthurium amnicola</name>
    <dbReference type="NCBI Taxonomy" id="1678845"/>
    <lineage>
        <taxon>Eukaryota</taxon>
        <taxon>Viridiplantae</taxon>
        <taxon>Streptophyta</taxon>
        <taxon>Embryophyta</taxon>
        <taxon>Tracheophyta</taxon>
        <taxon>Spermatophyta</taxon>
        <taxon>Magnoliopsida</taxon>
        <taxon>Liliopsida</taxon>
        <taxon>Araceae</taxon>
        <taxon>Pothoideae</taxon>
        <taxon>Potheae</taxon>
        <taxon>Anthurium</taxon>
    </lineage>
</organism>
<dbReference type="AlphaFoldDB" id="A0A1D1XGY0"/>
<evidence type="ECO:0000313" key="1">
    <source>
        <dbReference type="EMBL" id="JAT41626.1"/>
    </source>
</evidence>
<gene>
    <name evidence="1" type="primary">At1g65750_214</name>
    <name evidence="1" type="ORF">g.34034</name>
</gene>
<proteinExistence type="predicted"/>
<reference evidence="1" key="1">
    <citation type="submission" date="2015-07" db="EMBL/GenBank/DDBJ databases">
        <title>Transcriptome Assembly of Anthurium amnicola.</title>
        <authorList>
            <person name="Suzuki J."/>
        </authorList>
    </citation>
    <scope>NUCLEOTIDE SEQUENCE</scope>
</reference>
<dbReference type="EMBL" id="GDJX01026310">
    <property type="protein sequence ID" value="JAT41626.1"/>
    <property type="molecule type" value="Transcribed_RNA"/>
</dbReference>
<protein>
    <submittedName>
        <fullName evidence="1">Putative ribonuclease H protein At1g65750</fullName>
    </submittedName>
</protein>
<sequence length="144" mass="16569">MGRSNPTNPLDKITRHCRPLGDFLCHPKNEGVLDLRKMEDWNRASVGAGKPMWHTLQCNESLWIKWVCSKISRGIPFWCEKIKPQRSMAWRSILLQGQWMPEVVHYRVGNGCHFNFWSDPWINGTSISSLYGDGILSYLGLPPS</sequence>
<name>A0A1D1XGY0_9ARAE</name>